<feature type="transmembrane region" description="Helical" evidence="6">
    <location>
        <begin position="6"/>
        <end position="25"/>
    </location>
</feature>
<dbReference type="CDD" id="cd06580">
    <property type="entry name" value="TM_PBP1_transp_TpRbsC_like"/>
    <property type="match status" value="1"/>
</dbReference>
<dbReference type="PANTHER" id="PTHR43370:SF2">
    <property type="entry name" value="ABC TRANSPORTER PERMEASE PROTEIN"/>
    <property type="match status" value="1"/>
</dbReference>
<feature type="transmembrane region" description="Helical" evidence="6">
    <location>
        <begin position="96"/>
        <end position="115"/>
    </location>
</feature>
<feature type="transmembrane region" description="Helical" evidence="6">
    <location>
        <begin position="189"/>
        <end position="211"/>
    </location>
</feature>
<feature type="transmembrane region" description="Helical" evidence="6">
    <location>
        <begin position="330"/>
        <end position="348"/>
    </location>
</feature>
<evidence type="ECO:0000313" key="7">
    <source>
        <dbReference type="EMBL" id="SLN37564.1"/>
    </source>
</evidence>
<evidence type="ECO:0000256" key="5">
    <source>
        <dbReference type="ARBA" id="ARBA00023136"/>
    </source>
</evidence>
<keyword evidence="3 6" id="KW-0812">Transmembrane</keyword>
<dbReference type="EMBL" id="FWFW01000004">
    <property type="protein sequence ID" value="SLN37564.1"/>
    <property type="molecule type" value="Genomic_DNA"/>
</dbReference>
<dbReference type="STRING" id="658057.SAMN04488032_10394"/>
<feature type="transmembrane region" description="Helical" evidence="6">
    <location>
        <begin position="243"/>
        <end position="263"/>
    </location>
</feature>
<dbReference type="GO" id="GO:0005886">
    <property type="term" value="C:plasma membrane"/>
    <property type="evidence" value="ECO:0007669"/>
    <property type="project" value="UniProtKB-SubCell"/>
</dbReference>
<keyword evidence="5 6" id="KW-0472">Membrane</keyword>
<feature type="transmembrane region" description="Helical" evidence="6">
    <location>
        <begin position="304"/>
        <end position="324"/>
    </location>
</feature>
<sequence length="369" mass="38322">MDLGSISLVAFFASLMVASTPILLAALGEMVTERAGVLNLGVEGMMIIGAICGFAIAIESGSAAAGFLGAAAGGALLSMLFAILTQFLYATQVPSGLALTLVGVGLASLIGQPYVGESPPLMGKLHIPVFESIPFFGPVMFQHDPIVYLSLILAVLVGVFLKYTRGGLILRAVGENHDAAHALGYKVRLVRVMAIGFGGAMAGLGGAYISLIRVPQWTDGITGGIGWIALAIVVFASWKPERVVFGAYLFGGLTALQLNLQAANIPLLFVLPYLVMLAGVIYFVIAVAVGSWKKTLDVKPTLKTFAQFIGVGLVLLLIGIATNYASSLDLLMLSSAPFVATIVVLVVISARSKGASNGPAMLGKIFQAH</sequence>
<feature type="transmembrane region" description="Helical" evidence="6">
    <location>
        <begin position="269"/>
        <end position="292"/>
    </location>
</feature>
<protein>
    <submittedName>
        <fullName evidence="7">Branched-chain amino acid transport system / permease component</fullName>
    </submittedName>
</protein>
<accession>A0A1Y5SCG3</accession>
<feature type="transmembrane region" description="Helical" evidence="6">
    <location>
        <begin position="146"/>
        <end position="163"/>
    </location>
</feature>
<keyword evidence="4 6" id="KW-1133">Transmembrane helix</keyword>
<reference evidence="7 8" key="1">
    <citation type="submission" date="2017-03" db="EMBL/GenBank/DDBJ databases">
        <authorList>
            <person name="Afonso C.L."/>
            <person name="Miller P.J."/>
            <person name="Scott M.A."/>
            <person name="Spackman E."/>
            <person name="Goraichik I."/>
            <person name="Dimitrov K.M."/>
            <person name="Suarez D.L."/>
            <person name="Swayne D.E."/>
        </authorList>
    </citation>
    <scope>NUCLEOTIDE SEQUENCE [LARGE SCALE GENOMIC DNA]</scope>
    <source>
        <strain evidence="7 8">CECT 7971</strain>
    </source>
</reference>
<feature type="transmembrane region" description="Helical" evidence="6">
    <location>
        <begin position="64"/>
        <end position="84"/>
    </location>
</feature>
<gene>
    <name evidence="7" type="ORF">PAM7971_01647</name>
</gene>
<keyword evidence="2" id="KW-1003">Cell membrane</keyword>
<dbReference type="InterPro" id="IPR001851">
    <property type="entry name" value="ABC_transp_permease"/>
</dbReference>
<evidence type="ECO:0000256" key="6">
    <source>
        <dbReference type="SAM" id="Phobius"/>
    </source>
</evidence>
<dbReference type="PANTHER" id="PTHR43370">
    <property type="entry name" value="SUGAR ABC TRANSPORTER INTEGRAL MEMBRANE PROTEIN-RELATED"/>
    <property type="match status" value="1"/>
</dbReference>
<dbReference type="GO" id="GO:0022857">
    <property type="term" value="F:transmembrane transporter activity"/>
    <property type="evidence" value="ECO:0007669"/>
    <property type="project" value="InterPro"/>
</dbReference>
<comment type="subcellular location">
    <subcellularLocation>
        <location evidence="1">Cell membrane</location>
        <topology evidence="1">Multi-pass membrane protein</topology>
    </subcellularLocation>
</comment>
<feature type="transmembrane region" description="Helical" evidence="6">
    <location>
        <begin position="37"/>
        <end position="58"/>
    </location>
</feature>
<dbReference type="AlphaFoldDB" id="A0A1Y5SCG3"/>
<organism evidence="7 8">
    <name type="scientific">Pacificibacter marinus</name>
    <dbReference type="NCBI Taxonomy" id="658057"/>
    <lineage>
        <taxon>Bacteria</taxon>
        <taxon>Pseudomonadati</taxon>
        <taxon>Pseudomonadota</taxon>
        <taxon>Alphaproteobacteria</taxon>
        <taxon>Rhodobacterales</taxon>
        <taxon>Roseobacteraceae</taxon>
        <taxon>Pacificibacter</taxon>
    </lineage>
</organism>
<evidence type="ECO:0000256" key="1">
    <source>
        <dbReference type="ARBA" id="ARBA00004651"/>
    </source>
</evidence>
<keyword evidence="8" id="KW-1185">Reference proteome</keyword>
<dbReference type="OrthoDB" id="9792579at2"/>
<dbReference type="Proteomes" id="UP000193307">
    <property type="component" value="Unassembled WGS sequence"/>
</dbReference>
<evidence type="ECO:0000256" key="4">
    <source>
        <dbReference type="ARBA" id="ARBA00022989"/>
    </source>
</evidence>
<dbReference type="Pfam" id="PF02653">
    <property type="entry name" value="BPD_transp_2"/>
    <property type="match status" value="1"/>
</dbReference>
<evidence type="ECO:0000256" key="3">
    <source>
        <dbReference type="ARBA" id="ARBA00022692"/>
    </source>
</evidence>
<proteinExistence type="predicted"/>
<feature type="transmembrane region" description="Helical" evidence="6">
    <location>
        <begin position="217"/>
        <end position="236"/>
    </location>
</feature>
<name>A0A1Y5SCG3_9RHOB</name>
<evidence type="ECO:0000256" key="2">
    <source>
        <dbReference type="ARBA" id="ARBA00022475"/>
    </source>
</evidence>
<evidence type="ECO:0000313" key="8">
    <source>
        <dbReference type="Proteomes" id="UP000193307"/>
    </source>
</evidence>